<dbReference type="Proteomes" id="UP000055060">
    <property type="component" value="Unassembled WGS sequence"/>
</dbReference>
<dbReference type="CDD" id="cd04301">
    <property type="entry name" value="NAT_SF"/>
    <property type="match status" value="1"/>
</dbReference>
<reference evidence="4" key="1">
    <citation type="submission" date="2015-07" db="EMBL/GenBank/DDBJ databases">
        <title>Draft Genome Sequences of Anaerolinea thermolimosa IMO-1, Bellilinea caldifistulae GOMI-1, Leptolinea tardivitalis YMTK-2, Levilinea saccharolytica KIBI-1,Longilinea arvoryzae KOME-1, Previously Described as Members of the Anaerolineaceae (Chloroflexi).</title>
        <authorList>
            <person name="Sekiguchi Y."/>
            <person name="Ohashi A."/>
            <person name="Matsuura N."/>
            <person name="Tourlousse M.D."/>
        </authorList>
    </citation>
    <scope>NUCLEOTIDE SEQUENCE [LARGE SCALE GENOMIC DNA]</scope>
    <source>
        <strain evidence="4">KOME-1</strain>
    </source>
</reference>
<dbReference type="GO" id="GO:0016747">
    <property type="term" value="F:acyltransferase activity, transferring groups other than amino-acyl groups"/>
    <property type="evidence" value="ECO:0007669"/>
    <property type="project" value="InterPro"/>
</dbReference>
<feature type="domain" description="N-acetyltransferase" evidence="3">
    <location>
        <begin position="163"/>
        <end position="319"/>
    </location>
</feature>
<dbReference type="InterPro" id="IPR038740">
    <property type="entry name" value="BioF2-like_GNAT_dom"/>
</dbReference>
<dbReference type="SUPFAM" id="SSF55729">
    <property type="entry name" value="Acyl-CoA N-acyltransferases (Nat)"/>
    <property type="match status" value="2"/>
</dbReference>
<evidence type="ECO:0000313" key="4">
    <source>
        <dbReference type="EMBL" id="GAP12571.1"/>
    </source>
</evidence>
<keyword evidence="2" id="KW-0012">Acyltransferase</keyword>
<dbReference type="Gene3D" id="3.40.630.30">
    <property type="match status" value="1"/>
</dbReference>
<proteinExistence type="predicted"/>
<name>A0A0S7BFJ8_9CHLR</name>
<dbReference type="AlphaFoldDB" id="A0A0S7BFJ8"/>
<dbReference type="InterPro" id="IPR000182">
    <property type="entry name" value="GNAT_dom"/>
</dbReference>
<evidence type="ECO:0000256" key="1">
    <source>
        <dbReference type="ARBA" id="ARBA00022679"/>
    </source>
</evidence>
<evidence type="ECO:0000256" key="2">
    <source>
        <dbReference type="ARBA" id="ARBA00023315"/>
    </source>
</evidence>
<gene>
    <name evidence="4" type="ORF">LARV_00307</name>
</gene>
<dbReference type="InterPro" id="IPR016181">
    <property type="entry name" value="Acyl_CoA_acyltransferase"/>
</dbReference>
<evidence type="ECO:0000259" key="3">
    <source>
        <dbReference type="PROSITE" id="PS51186"/>
    </source>
</evidence>
<dbReference type="Pfam" id="PF13480">
    <property type="entry name" value="Acetyltransf_6"/>
    <property type="match status" value="1"/>
</dbReference>
<dbReference type="Pfam" id="PF00583">
    <property type="entry name" value="Acetyltransf_1"/>
    <property type="match status" value="1"/>
</dbReference>
<evidence type="ECO:0000313" key="5">
    <source>
        <dbReference type="Proteomes" id="UP000055060"/>
    </source>
</evidence>
<sequence>MPGIHLRPAELERDFGLLAELFTLEQDEPTTESGLIEDYEVHKDRIFCLTVAEDESGEFLGFNWATLNRDSARKAYFYVIVQPEHRLKGVGSWLYQDVEQSARAAGVDQLEVGIRDDRPECRAFAERRGFSEHLHRIGMRLNLDAFDDHPYDELIARLEDGGFLFTSMSELGDTNEARRRLYRLNDTTAAQTMGADGDHPWSDFEDFQKHVCQAEWYQPGGQKVAIDVASGEWAAMSAITCFASRDYAYNLFTGVDERYRGRKLGQAVKVTALRYAREVLGVHEVRTHHNTNNLPMLAIDRKFGYEVLPGEFVMIRSLI</sequence>
<feature type="domain" description="N-acetyltransferase" evidence="3">
    <location>
        <begin position="4"/>
        <end position="144"/>
    </location>
</feature>
<organism evidence="4">
    <name type="scientific">Longilinea arvoryzae</name>
    <dbReference type="NCBI Taxonomy" id="360412"/>
    <lineage>
        <taxon>Bacteria</taxon>
        <taxon>Bacillati</taxon>
        <taxon>Chloroflexota</taxon>
        <taxon>Anaerolineae</taxon>
        <taxon>Anaerolineales</taxon>
        <taxon>Anaerolineaceae</taxon>
        <taxon>Longilinea</taxon>
    </lineage>
</organism>
<accession>A0A0S7BFJ8</accession>
<dbReference type="STRING" id="360412.LARV_00307"/>
<keyword evidence="1" id="KW-0808">Transferase</keyword>
<keyword evidence="5" id="KW-1185">Reference proteome</keyword>
<dbReference type="InterPro" id="IPR050832">
    <property type="entry name" value="Bact_Acetyltransf"/>
</dbReference>
<dbReference type="PANTHER" id="PTHR43877:SF1">
    <property type="entry name" value="ACETYLTRANSFERASE"/>
    <property type="match status" value="1"/>
</dbReference>
<dbReference type="OrthoDB" id="2569455at2"/>
<dbReference type="PANTHER" id="PTHR43877">
    <property type="entry name" value="AMINOALKYLPHOSPHONATE N-ACETYLTRANSFERASE-RELATED-RELATED"/>
    <property type="match status" value="1"/>
</dbReference>
<protein>
    <submittedName>
        <fullName evidence="4">Sortase</fullName>
    </submittedName>
</protein>
<dbReference type="EMBL" id="DF967972">
    <property type="protein sequence ID" value="GAP12571.1"/>
    <property type="molecule type" value="Genomic_DNA"/>
</dbReference>
<dbReference type="PROSITE" id="PS51186">
    <property type="entry name" value="GNAT"/>
    <property type="match status" value="2"/>
</dbReference>
<dbReference type="RefSeq" id="WP_075071984.1">
    <property type="nucleotide sequence ID" value="NZ_DF967972.1"/>
</dbReference>